<sequence>MTTPLRQAGAVARTELRIEGRAGETLWVIAPFGAVALLLVPLAVGADRPLLAQLGLGMYWVVVLLFGLLVTLRQSTTDSPEHLGMLRLAGVAPAARLAGRAVATTVVLLAFELLLLPALVVFYQPPMRGWAWLSAVLPVTAAGLAALGTLAGAVVRGLAGRGTLGPLLVCPLALPLLLGATEVIKTAAYGRIPWPWLLLLVTTTAIGWLGLLLSANACEENA</sequence>
<evidence type="ECO:0000313" key="7">
    <source>
        <dbReference type="EMBL" id="AIG80421.1"/>
    </source>
</evidence>
<feature type="transmembrane region" description="Helical" evidence="6">
    <location>
        <begin position="50"/>
        <end position="72"/>
    </location>
</feature>
<keyword evidence="3 6" id="KW-0812">Transmembrane</keyword>
<dbReference type="HOGENOM" id="CLU_1243196_0_0_11"/>
<dbReference type="AlphaFoldDB" id="A0A075V7M8"/>
<evidence type="ECO:0000256" key="3">
    <source>
        <dbReference type="ARBA" id="ARBA00022692"/>
    </source>
</evidence>
<dbReference type="Proteomes" id="UP000028492">
    <property type="component" value="Chromosome"/>
</dbReference>
<evidence type="ECO:0000256" key="2">
    <source>
        <dbReference type="ARBA" id="ARBA00010544"/>
    </source>
</evidence>
<proteinExistence type="inferred from homology"/>
<keyword evidence="5 6" id="KW-0472">Membrane</keyword>
<comment type="subcellular location">
    <subcellularLocation>
        <location evidence="1">Membrane</location>
        <topology evidence="1">Multi-pass membrane protein</topology>
    </subcellularLocation>
</comment>
<dbReference type="GO" id="GO:0016020">
    <property type="term" value="C:membrane"/>
    <property type="evidence" value="ECO:0007669"/>
    <property type="project" value="UniProtKB-SubCell"/>
</dbReference>
<feature type="transmembrane region" description="Helical" evidence="6">
    <location>
        <begin position="129"/>
        <end position="155"/>
    </location>
</feature>
<dbReference type="InterPro" id="IPR003544">
    <property type="entry name" value="Cyt_c_biogenesis_CcmB"/>
</dbReference>
<dbReference type="GO" id="GO:0015232">
    <property type="term" value="F:heme transmembrane transporter activity"/>
    <property type="evidence" value="ECO:0007669"/>
    <property type="project" value="InterPro"/>
</dbReference>
<feature type="transmembrane region" description="Helical" evidence="6">
    <location>
        <begin position="194"/>
        <end position="213"/>
    </location>
</feature>
<comment type="similarity">
    <text evidence="2">Belongs to the CcmB/CycW/HelB family.</text>
</comment>
<keyword evidence="8" id="KW-1185">Reference proteome</keyword>
<dbReference type="GO" id="GO:0017004">
    <property type="term" value="P:cytochrome complex assembly"/>
    <property type="evidence" value="ECO:0007669"/>
    <property type="project" value="InterPro"/>
</dbReference>
<dbReference type="Pfam" id="PF03379">
    <property type="entry name" value="CcmB"/>
    <property type="match status" value="1"/>
</dbReference>
<evidence type="ECO:0000256" key="1">
    <source>
        <dbReference type="ARBA" id="ARBA00004141"/>
    </source>
</evidence>
<accession>A0A075V7M8</accession>
<reference evidence="7 8" key="1">
    <citation type="journal article" date="2014" name="J. Biotechnol.">
        <title>Complete genome sequence of the actinobacterium Amycolatopsis japonica MG417-CF17(T) (=DSM 44213T) producing (S,S)-N,N'-ethylenediaminedisuccinic acid.</title>
        <authorList>
            <person name="Stegmann E."/>
            <person name="Albersmeier A."/>
            <person name="Spohn M."/>
            <person name="Gert H."/>
            <person name="Weber T."/>
            <person name="Wohlleben W."/>
            <person name="Kalinowski J."/>
            <person name="Ruckert C."/>
        </authorList>
    </citation>
    <scope>NUCLEOTIDE SEQUENCE [LARGE SCALE GENOMIC DNA]</scope>
    <source>
        <strain evidence="8">MG417-CF17 (DSM 44213)</strain>
    </source>
</reference>
<keyword evidence="4 6" id="KW-1133">Transmembrane helix</keyword>
<dbReference type="EMBL" id="CP008953">
    <property type="protein sequence ID" value="AIG80421.1"/>
    <property type="molecule type" value="Genomic_DNA"/>
</dbReference>
<dbReference type="eggNOG" id="COG2386">
    <property type="taxonomic scope" value="Bacteria"/>
</dbReference>
<organism evidence="7 8">
    <name type="scientific">Amycolatopsis japonica</name>
    <dbReference type="NCBI Taxonomy" id="208439"/>
    <lineage>
        <taxon>Bacteria</taxon>
        <taxon>Bacillati</taxon>
        <taxon>Actinomycetota</taxon>
        <taxon>Actinomycetes</taxon>
        <taxon>Pseudonocardiales</taxon>
        <taxon>Pseudonocardiaceae</taxon>
        <taxon>Amycolatopsis</taxon>
        <taxon>Amycolatopsis japonica group</taxon>
    </lineage>
</organism>
<dbReference type="PRINTS" id="PR01414">
    <property type="entry name" value="CCMBBIOGNSIS"/>
</dbReference>
<feature type="transmembrane region" description="Helical" evidence="6">
    <location>
        <begin position="167"/>
        <end position="188"/>
    </location>
</feature>
<protein>
    <submittedName>
        <fullName evidence="7">ABC-type transport system involved in cytochrome c biogenesis, permease component</fullName>
    </submittedName>
</protein>
<feature type="transmembrane region" description="Helical" evidence="6">
    <location>
        <begin position="101"/>
        <end position="123"/>
    </location>
</feature>
<gene>
    <name evidence="7" type="ORF">AJAP_38170</name>
</gene>
<evidence type="ECO:0000313" key="8">
    <source>
        <dbReference type="Proteomes" id="UP000028492"/>
    </source>
</evidence>
<dbReference type="RefSeq" id="WP_038520425.1">
    <property type="nucleotide sequence ID" value="NZ_CP008953.1"/>
</dbReference>
<evidence type="ECO:0000256" key="6">
    <source>
        <dbReference type="SAM" id="Phobius"/>
    </source>
</evidence>
<evidence type="ECO:0000256" key="4">
    <source>
        <dbReference type="ARBA" id="ARBA00022989"/>
    </source>
</evidence>
<feature type="transmembrane region" description="Helical" evidence="6">
    <location>
        <begin position="26"/>
        <end position="44"/>
    </location>
</feature>
<dbReference type="STRING" id="208439.AJAP_38170"/>
<name>A0A075V7M8_9PSEU</name>
<evidence type="ECO:0000256" key="5">
    <source>
        <dbReference type="ARBA" id="ARBA00023136"/>
    </source>
</evidence>
<dbReference type="KEGG" id="aja:AJAP_38170"/>